<keyword evidence="3 6" id="KW-0472">Membrane</keyword>
<name>A0AAA9SXY9_BOVIN</name>
<dbReference type="InterPro" id="IPR011161">
    <property type="entry name" value="MHC_I-like_Ag-recog"/>
</dbReference>
<reference evidence="9" key="2">
    <citation type="submission" date="2025-08" db="UniProtKB">
        <authorList>
            <consortium name="Ensembl"/>
        </authorList>
    </citation>
    <scope>IDENTIFICATION</scope>
    <source>
        <strain evidence="9">Hereford</strain>
    </source>
</reference>
<evidence type="ECO:0000256" key="1">
    <source>
        <dbReference type="ARBA" id="ARBA00004370"/>
    </source>
</evidence>
<comment type="subcellular location">
    <subcellularLocation>
        <location evidence="1">Membrane</location>
    </subcellularLocation>
</comment>
<dbReference type="Pfam" id="PF00129">
    <property type="entry name" value="MHC_I"/>
    <property type="match status" value="1"/>
</dbReference>
<keyword evidence="10" id="KW-1185">Reference proteome</keyword>
<dbReference type="GO" id="GO:0016020">
    <property type="term" value="C:membrane"/>
    <property type="evidence" value="ECO:0007669"/>
    <property type="project" value="UniProtKB-SubCell"/>
</dbReference>
<feature type="chain" id="PRO_5041918378" description="MHC class I-like antigen recognition-like domain-containing protein" evidence="7">
    <location>
        <begin position="28"/>
        <end position="328"/>
    </location>
</feature>
<proteinExistence type="predicted"/>
<feature type="signal peptide" evidence="7">
    <location>
        <begin position="1"/>
        <end position="27"/>
    </location>
</feature>
<dbReference type="AlphaFoldDB" id="A0AAA9SXY9"/>
<dbReference type="SUPFAM" id="SSF54452">
    <property type="entry name" value="MHC antigen-recognition domain"/>
    <property type="match status" value="1"/>
</dbReference>
<dbReference type="InterPro" id="IPR037055">
    <property type="entry name" value="MHC_I-like_Ag-recog_sf"/>
</dbReference>
<evidence type="ECO:0000256" key="6">
    <source>
        <dbReference type="SAM" id="Phobius"/>
    </source>
</evidence>
<dbReference type="InterPro" id="IPR050208">
    <property type="entry name" value="MHC_class-I_related"/>
</dbReference>
<evidence type="ECO:0000256" key="2">
    <source>
        <dbReference type="ARBA" id="ARBA00022729"/>
    </source>
</evidence>
<evidence type="ECO:0000259" key="8">
    <source>
        <dbReference type="Pfam" id="PF00129"/>
    </source>
</evidence>
<keyword evidence="6" id="KW-0812">Transmembrane</keyword>
<evidence type="ECO:0000313" key="10">
    <source>
        <dbReference type="Proteomes" id="UP000009136"/>
    </source>
</evidence>
<reference evidence="9" key="1">
    <citation type="submission" date="2018-03" db="EMBL/GenBank/DDBJ databases">
        <title>ARS-UCD1.2.</title>
        <authorList>
            <person name="Rosen B.D."/>
            <person name="Bickhart D.M."/>
            <person name="Koren S."/>
            <person name="Schnabel R.D."/>
            <person name="Hall R."/>
            <person name="Zimin A."/>
            <person name="Dreischer C."/>
            <person name="Schultheiss S."/>
            <person name="Schroeder S.G."/>
            <person name="Elsik C.G."/>
            <person name="Couldrey C."/>
            <person name="Liu G.E."/>
            <person name="Van Tassell C.P."/>
            <person name="Phillippy A.M."/>
            <person name="Smith T.P.L."/>
            <person name="Medrano J.F."/>
        </authorList>
    </citation>
    <scope>NUCLEOTIDE SEQUENCE [LARGE SCALE GENOMIC DNA]</scope>
    <source>
        <strain evidence="9">Hereford</strain>
    </source>
</reference>
<keyword evidence="6" id="KW-1133">Transmembrane helix</keyword>
<dbReference type="GeneTree" id="ENSGT01120000271825"/>
<feature type="domain" description="MHC class I-like antigen recognition-like" evidence="8">
    <location>
        <begin position="44"/>
        <end position="212"/>
    </location>
</feature>
<dbReference type="FunFam" id="3.30.500.10:FF:000004">
    <property type="entry name" value="Retinoic acid early-inducible protein 1-beta"/>
    <property type="match status" value="1"/>
</dbReference>
<dbReference type="PANTHER" id="PTHR16675">
    <property type="entry name" value="MHC CLASS I-RELATED"/>
    <property type="match status" value="1"/>
</dbReference>
<dbReference type="PANTHER" id="PTHR16675:SF1">
    <property type="entry name" value="UL16 BINDING PROTEIN 21"/>
    <property type="match status" value="1"/>
</dbReference>
<feature type="transmembrane region" description="Helical" evidence="6">
    <location>
        <begin position="245"/>
        <end position="263"/>
    </location>
</feature>
<organism evidence="9 10">
    <name type="scientific">Bos taurus</name>
    <name type="common">Bovine</name>
    <dbReference type="NCBI Taxonomy" id="9913"/>
    <lineage>
        <taxon>Eukaryota</taxon>
        <taxon>Metazoa</taxon>
        <taxon>Chordata</taxon>
        <taxon>Craniata</taxon>
        <taxon>Vertebrata</taxon>
        <taxon>Euteleostomi</taxon>
        <taxon>Mammalia</taxon>
        <taxon>Eutheria</taxon>
        <taxon>Laurasiatheria</taxon>
        <taxon>Artiodactyla</taxon>
        <taxon>Ruminantia</taxon>
        <taxon>Pecora</taxon>
        <taxon>Bovidae</taxon>
        <taxon>Bovinae</taxon>
        <taxon>Bos</taxon>
    </lineage>
</organism>
<dbReference type="Proteomes" id="UP000009136">
    <property type="component" value="Unassembled WGS sequence"/>
</dbReference>
<dbReference type="Ensembl" id="ENSBTAT00000102689.1">
    <property type="protein sequence ID" value="ENSBTAP00000088180.1"/>
    <property type="gene ID" value="ENSBTAG00000070110.1"/>
</dbReference>
<evidence type="ECO:0000256" key="3">
    <source>
        <dbReference type="ARBA" id="ARBA00023136"/>
    </source>
</evidence>
<evidence type="ECO:0000313" key="9">
    <source>
        <dbReference type="Ensembl" id="ENSBTAP00000088180.1"/>
    </source>
</evidence>
<keyword evidence="2 7" id="KW-0732">Signal</keyword>
<evidence type="ECO:0000256" key="4">
    <source>
        <dbReference type="ARBA" id="ARBA00023157"/>
    </source>
</evidence>
<dbReference type="Gene3D" id="3.30.500.10">
    <property type="entry name" value="MHC class I-like antigen recognition-like"/>
    <property type="match status" value="1"/>
</dbReference>
<sequence length="328" mass="36559">MDWKPDPRARLGFVALVLLVALRFCTARGGSPCAMSQRGTLCNTHSLFYNFTVDPHPSPGELWCVVQGQVDGNFFLSYDCGGTKIQSTSPLGEEMKTTNTWETQTEPLRNIGDFLKGQLPDIIPEKHTARGPLTLQARMTCRCEEDGNISGCWQFGFNGEMCLRFDSENGHWTEVHSGGRRMKEKWEKDRAVTDFFKNVSMGDCQAWLQDFIVCWEKMLKTSASPTTVPRTVQPTAPTSNHITKIILGVLTGFIIISIVAWIIHKNRRQCSQEAPDRCSVGLRTQSLLGCFCSPAFTLKPRDQTLGIPSLSTSYDDTVAAPSRVSCHI</sequence>
<protein>
    <recommendedName>
        <fullName evidence="8">MHC class I-like antigen recognition-like domain-containing protein</fullName>
    </recommendedName>
</protein>
<evidence type="ECO:0000256" key="7">
    <source>
        <dbReference type="SAM" id="SignalP"/>
    </source>
</evidence>
<reference evidence="9" key="3">
    <citation type="submission" date="2025-09" db="UniProtKB">
        <authorList>
            <consortium name="Ensembl"/>
        </authorList>
    </citation>
    <scope>IDENTIFICATION</scope>
    <source>
        <strain evidence="9">Hereford</strain>
    </source>
</reference>
<dbReference type="InterPro" id="IPR011162">
    <property type="entry name" value="MHC_I/II-like_Ag-recog"/>
</dbReference>
<evidence type="ECO:0000256" key="5">
    <source>
        <dbReference type="ARBA" id="ARBA00023180"/>
    </source>
</evidence>
<keyword evidence="5" id="KW-0325">Glycoprotein</keyword>
<keyword evidence="4" id="KW-1015">Disulfide bond</keyword>
<accession>A0AAA9SXY9</accession>